<accession>A0A0A9DU67</accession>
<reference evidence="1" key="1">
    <citation type="submission" date="2014-09" db="EMBL/GenBank/DDBJ databases">
        <authorList>
            <person name="Magalhaes I.L.F."/>
            <person name="Oliveira U."/>
            <person name="Santos F.R."/>
            <person name="Vidigal T.H.D.A."/>
            <person name="Brescovit A.D."/>
            <person name="Santos A.J."/>
        </authorList>
    </citation>
    <scope>NUCLEOTIDE SEQUENCE</scope>
    <source>
        <tissue evidence="1">Shoot tissue taken approximately 20 cm above the soil surface</tissue>
    </source>
</reference>
<name>A0A0A9DU67_ARUDO</name>
<dbReference type="EMBL" id="GBRH01208705">
    <property type="protein sequence ID" value="JAD89190.1"/>
    <property type="molecule type" value="Transcribed_RNA"/>
</dbReference>
<proteinExistence type="predicted"/>
<sequence>MWFCNRCRVWRRGQARTCYVPGCCVELHVMFPRIVLLPGSGVLAAPQFLHLPHESPGARVGSSSYCI</sequence>
<organism evidence="1">
    <name type="scientific">Arundo donax</name>
    <name type="common">Giant reed</name>
    <name type="synonym">Donax arundinaceus</name>
    <dbReference type="NCBI Taxonomy" id="35708"/>
    <lineage>
        <taxon>Eukaryota</taxon>
        <taxon>Viridiplantae</taxon>
        <taxon>Streptophyta</taxon>
        <taxon>Embryophyta</taxon>
        <taxon>Tracheophyta</taxon>
        <taxon>Spermatophyta</taxon>
        <taxon>Magnoliopsida</taxon>
        <taxon>Liliopsida</taxon>
        <taxon>Poales</taxon>
        <taxon>Poaceae</taxon>
        <taxon>PACMAD clade</taxon>
        <taxon>Arundinoideae</taxon>
        <taxon>Arundineae</taxon>
        <taxon>Arundo</taxon>
    </lineage>
</organism>
<evidence type="ECO:0000313" key="1">
    <source>
        <dbReference type="EMBL" id="JAD89190.1"/>
    </source>
</evidence>
<dbReference type="AlphaFoldDB" id="A0A0A9DU67"/>
<protein>
    <submittedName>
        <fullName evidence="1">Uncharacterized protein</fullName>
    </submittedName>
</protein>
<reference evidence="1" key="2">
    <citation type="journal article" date="2015" name="Data Brief">
        <title>Shoot transcriptome of the giant reed, Arundo donax.</title>
        <authorList>
            <person name="Barrero R.A."/>
            <person name="Guerrero F.D."/>
            <person name="Moolhuijzen P."/>
            <person name="Goolsby J.A."/>
            <person name="Tidwell J."/>
            <person name="Bellgard S.E."/>
            <person name="Bellgard M.I."/>
        </authorList>
    </citation>
    <scope>NUCLEOTIDE SEQUENCE</scope>
    <source>
        <tissue evidence="1">Shoot tissue taken approximately 20 cm above the soil surface</tissue>
    </source>
</reference>